<protein>
    <recommendedName>
        <fullName evidence="2">AttH domain-containing protein</fullName>
    </recommendedName>
</protein>
<dbReference type="InterPro" id="IPR023374">
    <property type="entry name" value="AttH-like_dom_sf"/>
</dbReference>
<evidence type="ECO:0008006" key="2">
    <source>
        <dbReference type="Google" id="ProtNLM"/>
    </source>
</evidence>
<name>Q01TM2_SOLUE</name>
<reference evidence="1" key="1">
    <citation type="submission" date="2006-10" db="EMBL/GenBank/DDBJ databases">
        <title>Complete sequence of Solibacter usitatus Ellin6076.</title>
        <authorList>
            <consortium name="US DOE Joint Genome Institute"/>
            <person name="Copeland A."/>
            <person name="Lucas S."/>
            <person name="Lapidus A."/>
            <person name="Barry K."/>
            <person name="Detter J.C."/>
            <person name="Glavina del Rio T."/>
            <person name="Hammon N."/>
            <person name="Israni S."/>
            <person name="Dalin E."/>
            <person name="Tice H."/>
            <person name="Pitluck S."/>
            <person name="Thompson L.S."/>
            <person name="Brettin T."/>
            <person name="Bruce D."/>
            <person name="Han C."/>
            <person name="Tapia R."/>
            <person name="Gilna P."/>
            <person name="Schmutz J."/>
            <person name="Larimer F."/>
            <person name="Land M."/>
            <person name="Hauser L."/>
            <person name="Kyrpides N."/>
            <person name="Mikhailova N."/>
            <person name="Janssen P.H."/>
            <person name="Kuske C.R."/>
            <person name="Richardson P."/>
        </authorList>
    </citation>
    <scope>NUCLEOTIDE SEQUENCE</scope>
    <source>
        <strain evidence="1">Ellin6076</strain>
    </source>
</reference>
<accession>Q01TM2</accession>
<sequence length="349" mass="38890" precursor="true">MRIHPAVAVSVAVLLLGRTALGQSAGVTERDDAYHLQDWKDSAHLPNYTEWWYFNFYDSSNDVQAIFSYLVNNPLNQPGGLFWFGIADMAAVVYSPGGVVTESDFFFTPSFSARNDSADVKIGDSNGITVIDPNTCRIFGSTRDGRLAWNLRYERAAPPWYAASSFQVSAEPWQQMSWLLYMPRASVSGTLRVDGKTYQIAAPGYHDHNWGEWDLNNVTWNWAQYSQPDLTFDLGDFPGKPGGVASLGLDGQRFVFSTGHYALVHTRWAYDSLNKLYYPTQSIFLGSEGPAQLYLVMDVQKTDPLSAPVFPPKAVIYEQTAKYTGVAWVNGKYLTFAGSGFKEFTGVAH</sequence>
<dbReference type="KEGG" id="sus:Acid_6064"/>
<dbReference type="SUPFAM" id="SSF159245">
    <property type="entry name" value="AttH-like"/>
    <property type="match status" value="1"/>
</dbReference>
<proteinExistence type="predicted"/>
<dbReference type="OrthoDB" id="5491608at2"/>
<gene>
    <name evidence="1" type="ordered locus">Acid_6064</name>
</gene>
<organism evidence="1">
    <name type="scientific">Solibacter usitatus (strain Ellin6076)</name>
    <dbReference type="NCBI Taxonomy" id="234267"/>
    <lineage>
        <taxon>Bacteria</taxon>
        <taxon>Pseudomonadati</taxon>
        <taxon>Acidobacteriota</taxon>
        <taxon>Terriglobia</taxon>
        <taxon>Bryobacterales</taxon>
        <taxon>Solibacteraceae</taxon>
        <taxon>Candidatus Solibacter</taxon>
    </lineage>
</organism>
<dbReference type="InParanoid" id="Q01TM2"/>
<dbReference type="eggNOG" id="COG5621">
    <property type="taxonomic scope" value="Bacteria"/>
</dbReference>
<dbReference type="EMBL" id="CP000473">
    <property type="protein sequence ID" value="ABJ86998.1"/>
    <property type="molecule type" value="Genomic_DNA"/>
</dbReference>
<dbReference type="HOGENOM" id="CLU_794316_0_0_0"/>
<dbReference type="AlphaFoldDB" id="Q01TM2"/>
<evidence type="ECO:0000313" key="1">
    <source>
        <dbReference type="EMBL" id="ABJ86998.1"/>
    </source>
</evidence>
<dbReference type="STRING" id="234267.Acid_6064"/>
<dbReference type="Gene3D" id="2.40.370.10">
    <property type="entry name" value="AttH-like domain"/>
    <property type="match status" value="1"/>
</dbReference>